<dbReference type="AlphaFoldDB" id="A0AAX0QBX9"/>
<dbReference type="Proteomes" id="UP000243820">
    <property type="component" value="Unassembled WGS sequence"/>
</dbReference>
<name>A0AAX0QBX9_9EURY</name>
<comment type="caution">
    <text evidence="1">The sequence shown here is derived from an EMBL/GenBank/DDBJ whole genome shotgun (WGS) entry which is preliminary data.</text>
</comment>
<dbReference type="EMBL" id="LMVO01000001">
    <property type="protein sequence ID" value="PAV10293.1"/>
    <property type="molecule type" value="Genomic_DNA"/>
</dbReference>
<keyword evidence="2" id="KW-1185">Reference proteome</keyword>
<accession>A0AAX0QBX9</accession>
<reference evidence="1 2" key="1">
    <citation type="journal article" date="2017" name="BMC Genomics">
        <title>Genomic analysis of methanogenic archaea reveals a shift towards energy conservation.</title>
        <authorList>
            <person name="Gilmore S.P."/>
            <person name="Henske J.K."/>
            <person name="Sexton J.A."/>
            <person name="Solomon K.V."/>
            <person name="Seppala S."/>
            <person name="Yoo J.I."/>
            <person name="Huyett L.M."/>
            <person name="Pressman A."/>
            <person name="Cogan J.Z."/>
            <person name="Kivenson V."/>
            <person name="Peng X."/>
            <person name="Tan Y."/>
            <person name="Valentine D.L."/>
            <person name="O'Malley M.A."/>
        </authorList>
    </citation>
    <scope>NUCLEOTIDE SEQUENCE [LARGE SCALE GENOMIC DNA]</scope>
    <source>
        <strain evidence="1 2">XII</strain>
    </source>
</reference>
<proteinExistence type="predicted"/>
<sequence length="67" mass="7476">MTSEKVKDAFEKEGISTEITCAKAHEMSEKYAIPITMIGNYCNVHDIKVQACMLGCFSGKKHHSPKE</sequence>
<evidence type="ECO:0000313" key="1">
    <source>
        <dbReference type="EMBL" id="PAV10293.1"/>
    </source>
</evidence>
<dbReference type="RefSeq" id="WP_042696574.1">
    <property type="nucleotide sequence ID" value="NZ_LMVO01000001.1"/>
</dbReference>
<evidence type="ECO:0000313" key="2">
    <source>
        <dbReference type="Proteomes" id="UP000243820"/>
    </source>
</evidence>
<gene>
    <name evidence="1" type="ORF">ASJ83_07525</name>
</gene>
<organism evidence="1 2">
    <name type="scientific">Methanocorpusculum parvum</name>
    <dbReference type="NCBI Taxonomy" id="2193"/>
    <lineage>
        <taxon>Archaea</taxon>
        <taxon>Methanobacteriati</taxon>
        <taxon>Methanobacteriota</taxon>
        <taxon>Stenosarchaea group</taxon>
        <taxon>Methanomicrobia</taxon>
        <taxon>Methanomicrobiales</taxon>
        <taxon>Methanocorpusculaceae</taxon>
        <taxon>Methanocorpusculum</taxon>
    </lineage>
</organism>
<protein>
    <submittedName>
        <fullName evidence="1">Uncharacterized protein</fullName>
    </submittedName>
</protein>